<feature type="binding site" evidence="10">
    <location>
        <begin position="174"/>
        <end position="175"/>
    </location>
    <ligand>
        <name>substrate</name>
    </ligand>
</feature>
<comment type="similarity">
    <text evidence="1 10 11">Belongs to the HAM1 NTPase family.</text>
</comment>
<organism evidence="12 13">
    <name type="scientific">Dactylococcopsis salina (strain PCC 8305)</name>
    <name type="common">Myxobactron salinum</name>
    <dbReference type="NCBI Taxonomy" id="13035"/>
    <lineage>
        <taxon>Bacteria</taxon>
        <taxon>Bacillati</taxon>
        <taxon>Cyanobacteriota</taxon>
        <taxon>Cyanophyceae</taxon>
        <taxon>Nodosilineales</taxon>
        <taxon>Cymatolegaceae</taxon>
        <taxon>Dactylococcopsis</taxon>
    </lineage>
</organism>
<keyword evidence="6 10" id="KW-0460">Magnesium</keyword>
<dbReference type="FunFam" id="3.90.950.10:FF:000001">
    <property type="entry name" value="dITP/XTP pyrophosphatase"/>
    <property type="match status" value="1"/>
</dbReference>
<dbReference type="InterPro" id="IPR002637">
    <property type="entry name" value="RdgB/HAM1"/>
</dbReference>
<dbReference type="AlphaFoldDB" id="K9Z016"/>
<dbReference type="GO" id="GO:0009117">
    <property type="term" value="P:nucleotide metabolic process"/>
    <property type="evidence" value="ECO:0007669"/>
    <property type="project" value="UniProtKB-KW"/>
</dbReference>
<comment type="cofactor">
    <cofactor evidence="10">
        <name>Mg(2+)</name>
        <dbReference type="ChEBI" id="CHEBI:18420"/>
    </cofactor>
    <text evidence="10">Binds 1 Mg(2+) ion per subunit.</text>
</comment>
<dbReference type="RefSeq" id="WP_015230665.1">
    <property type="nucleotide sequence ID" value="NC_019780.1"/>
</dbReference>
<dbReference type="EC" id="3.6.1.66" evidence="10"/>
<dbReference type="Gene3D" id="3.90.950.10">
    <property type="match status" value="1"/>
</dbReference>
<evidence type="ECO:0000256" key="9">
    <source>
        <dbReference type="ARBA" id="ARBA00052017"/>
    </source>
</evidence>
<dbReference type="OrthoDB" id="9807456at2"/>
<comment type="function">
    <text evidence="10">Pyrophosphatase that catalyzes the hydrolysis of nucleoside triphosphates to their monophosphate derivatives, with a high preference for the non-canonical purine nucleotides XTP (xanthosine triphosphate), dITP (deoxyinosine triphosphate) and ITP. Seems to function as a house-cleaning enzyme that removes non-canonical purine nucleotides from the nucleotide pool, thus preventing their incorporation into DNA/RNA and avoiding chromosomal lesions.</text>
</comment>
<dbReference type="STRING" id="13035.Dacsa_3164"/>
<keyword evidence="7 10" id="KW-0546">Nucleotide metabolism</keyword>
<dbReference type="GO" id="GO:0035870">
    <property type="term" value="F:dITP diphosphatase activity"/>
    <property type="evidence" value="ECO:0007669"/>
    <property type="project" value="UniProtKB-UniRule"/>
</dbReference>
<dbReference type="PANTHER" id="PTHR11067">
    <property type="entry name" value="INOSINE TRIPHOSPHATE PYROPHOSPHATASE/HAM1 PROTEIN"/>
    <property type="match status" value="1"/>
</dbReference>
<dbReference type="GO" id="GO:0036220">
    <property type="term" value="F:ITP diphosphatase activity"/>
    <property type="evidence" value="ECO:0007669"/>
    <property type="project" value="UniProtKB-UniRule"/>
</dbReference>
<protein>
    <recommendedName>
        <fullName evidence="10">dITP/XTP pyrophosphatase</fullName>
        <ecNumber evidence="10">3.6.1.66</ecNumber>
    </recommendedName>
    <alternativeName>
        <fullName evidence="10">Non-canonical purine NTP pyrophosphatase</fullName>
    </alternativeName>
    <alternativeName>
        <fullName evidence="10">Non-standard purine NTP pyrophosphatase</fullName>
    </alternativeName>
    <alternativeName>
        <fullName evidence="10">Nucleoside-triphosphate diphosphatase</fullName>
    </alternativeName>
    <alternativeName>
        <fullName evidence="10">Nucleoside-triphosphate pyrophosphatase</fullName>
        <shortName evidence="10">NTPase</shortName>
    </alternativeName>
</protein>
<feature type="binding site" evidence="10">
    <location>
        <begin position="146"/>
        <end position="149"/>
    </location>
    <ligand>
        <name>substrate</name>
    </ligand>
</feature>
<evidence type="ECO:0000256" key="11">
    <source>
        <dbReference type="RuleBase" id="RU003781"/>
    </source>
</evidence>
<dbReference type="PATRIC" id="fig|13035.3.peg.3583"/>
<keyword evidence="5 10" id="KW-0378">Hydrolase</keyword>
<dbReference type="KEGG" id="dsl:Dacsa_3164"/>
<evidence type="ECO:0000256" key="1">
    <source>
        <dbReference type="ARBA" id="ARBA00008023"/>
    </source>
</evidence>
<comment type="catalytic activity">
    <reaction evidence="8 10">
        <text>dITP + H2O = dIMP + diphosphate + H(+)</text>
        <dbReference type="Rhea" id="RHEA:28342"/>
        <dbReference type="ChEBI" id="CHEBI:15377"/>
        <dbReference type="ChEBI" id="CHEBI:15378"/>
        <dbReference type="ChEBI" id="CHEBI:33019"/>
        <dbReference type="ChEBI" id="CHEBI:61194"/>
        <dbReference type="ChEBI" id="CHEBI:61382"/>
        <dbReference type="EC" id="3.6.1.66"/>
    </reaction>
</comment>
<proteinExistence type="inferred from homology"/>
<keyword evidence="3 10" id="KW-0479">Metal-binding</keyword>
<dbReference type="HOGENOM" id="CLU_082080_0_2_3"/>
<evidence type="ECO:0000256" key="5">
    <source>
        <dbReference type="ARBA" id="ARBA00022801"/>
    </source>
</evidence>
<comment type="catalytic activity">
    <reaction evidence="9 10">
        <text>XTP + H2O = XMP + diphosphate + H(+)</text>
        <dbReference type="Rhea" id="RHEA:28610"/>
        <dbReference type="ChEBI" id="CHEBI:15377"/>
        <dbReference type="ChEBI" id="CHEBI:15378"/>
        <dbReference type="ChEBI" id="CHEBI:33019"/>
        <dbReference type="ChEBI" id="CHEBI:57464"/>
        <dbReference type="ChEBI" id="CHEBI:61314"/>
        <dbReference type="EC" id="3.6.1.66"/>
    </reaction>
</comment>
<dbReference type="CDD" id="cd00515">
    <property type="entry name" value="HAM1"/>
    <property type="match status" value="1"/>
</dbReference>
<reference evidence="12" key="1">
    <citation type="submission" date="2012-04" db="EMBL/GenBank/DDBJ databases">
        <title>Finished genome of Dactylococcopsis salina PCC 8305.</title>
        <authorList>
            <consortium name="US DOE Joint Genome Institute"/>
            <person name="Gugger M."/>
            <person name="Coursin T."/>
            <person name="Rippka R."/>
            <person name="Tandeau De Marsac N."/>
            <person name="Huntemann M."/>
            <person name="Wei C.-L."/>
            <person name="Han J."/>
            <person name="Detter J.C."/>
            <person name="Han C."/>
            <person name="Tapia R."/>
            <person name="Daligault H."/>
            <person name="Chen A."/>
            <person name="Krypides N."/>
            <person name="Mavromatis K."/>
            <person name="Markowitz V."/>
            <person name="Szeto E."/>
            <person name="Ivanova N."/>
            <person name="Ovchinnikova G."/>
            <person name="Pagani I."/>
            <person name="Pati A."/>
            <person name="Goodwin L."/>
            <person name="Peters L."/>
            <person name="Pitluck S."/>
            <person name="Woyke T."/>
            <person name="Kerfeld C."/>
        </authorList>
    </citation>
    <scope>NUCLEOTIDE SEQUENCE [LARGE SCALE GENOMIC DNA]</scope>
    <source>
        <strain evidence="12">PCC 8305</strain>
    </source>
</reference>
<dbReference type="NCBIfam" id="TIGR00042">
    <property type="entry name" value="RdgB/HAM1 family non-canonical purine NTP pyrophosphatase"/>
    <property type="match status" value="1"/>
</dbReference>
<dbReference type="PANTHER" id="PTHR11067:SF9">
    <property type="entry name" value="INOSINE TRIPHOSPHATE PYROPHOSPHATASE"/>
    <property type="match status" value="1"/>
</dbReference>
<dbReference type="Pfam" id="PF01725">
    <property type="entry name" value="Ham1p_like"/>
    <property type="match status" value="1"/>
</dbReference>
<dbReference type="GO" id="GO:0000166">
    <property type="term" value="F:nucleotide binding"/>
    <property type="evidence" value="ECO:0007669"/>
    <property type="project" value="UniProtKB-KW"/>
</dbReference>
<dbReference type="GO" id="GO:0036222">
    <property type="term" value="F:XTP diphosphatase activity"/>
    <property type="evidence" value="ECO:0007669"/>
    <property type="project" value="UniProtKB-UniRule"/>
</dbReference>
<name>K9Z016_DACS8</name>
<dbReference type="GO" id="GO:0009146">
    <property type="term" value="P:purine nucleoside triphosphate catabolic process"/>
    <property type="evidence" value="ECO:0007669"/>
    <property type="project" value="UniProtKB-UniRule"/>
</dbReference>
<comment type="subunit">
    <text evidence="2 10">Homodimer.</text>
</comment>
<evidence type="ECO:0000313" key="13">
    <source>
        <dbReference type="Proteomes" id="UP000010482"/>
    </source>
</evidence>
<evidence type="ECO:0000256" key="2">
    <source>
        <dbReference type="ARBA" id="ARBA00011738"/>
    </source>
</evidence>
<evidence type="ECO:0000256" key="8">
    <source>
        <dbReference type="ARBA" id="ARBA00051875"/>
    </source>
</evidence>
<feature type="binding site" evidence="10">
    <location>
        <position position="68"/>
    </location>
    <ligand>
        <name>substrate</name>
    </ligand>
</feature>
<dbReference type="Proteomes" id="UP000010482">
    <property type="component" value="Chromosome"/>
</dbReference>
<dbReference type="InterPro" id="IPR020922">
    <property type="entry name" value="dITP/XTP_pyrophosphatase"/>
</dbReference>
<evidence type="ECO:0000256" key="3">
    <source>
        <dbReference type="ARBA" id="ARBA00022723"/>
    </source>
</evidence>
<evidence type="ECO:0000256" key="6">
    <source>
        <dbReference type="ARBA" id="ARBA00022842"/>
    </source>
</evidence>
<dbReference type="EMBL" id="CP003944">
    <property type="protein sequence ID" value="AFZ51688.1"/>
    <property type="molecule type" value="Genomic_DNA"/>
</dbReference>
<keyword evidence="13" id="KW-1185">Reference proteome</keyword>
<feature type="binding site" evidence="10">
    <location>
        <begin position="8"/>
        <end position="13"/>
    </location>
    <ligand>
        <name>substrate</name>
    </ligand>
</feature>
<feature type="binding site" evidence="10">
    <location>
        <position position="38"/>
    </location>
    <ligand>
        <name>Mg(2+)</name>
        <dbReference type="ChEBI" id="CHEBI:18420"/>
    </ligand>
</feature>
<feature type="binding site" evidence="10">
    <location>
        <position position="169"/>
    </location>
    <ligand>
        <name>substrate</name>
    </ligand>
</feature>
<dbReference type="eggNOG" id="COG0127">
    <property type="taxonomic scope" value="Bacteria"/>
</dbReference>
<dbReference type="InterPro" id="IPR029001">
    <property type="entry name" value="ITPase-like_fam"/>
</dbReference>
<keyword evidence="4 10" id="KW-0547">Nucleotide-binding</keyword>
<sequence length="193" mass="21216">MKQLIVATSNPGKLAEMQTYLSQLDWELTLKPPELEVEETGTSFRENAQLKARTVAQAMGKCAIADDSGLAVAALNGAPGIYSARYANTDEERIARLLRELGDTPQREAEFICAVAIALPDGSIALERERRCRGEILRSPRGNNGFGYDPVFYFPALQKTFAEMESTLKQKVSHRGQAFSALFPEILNLSSSC</sequence>
<accession>K9Z016</accession>
<evidence type="ECO:0000256" key="7">
    <source>
        <dbReference type="ARBA" id="ARBA00023080"/>
    </source>
</evidence>
<evidence type="ECO:0000313" key="12">
    <source>
        <dbReference type="EMBL" id="AFZ51688.1"/>
    </source>
</evidence>
<dbReference type="SUPFAM" id="SSF52972">
    <property type="entry name" value="ITPase-like"/>
    <property type="match status" value="1"/>
</dbReference>
<comment type="catalytic activity">
    <reaction evidence="10">
        <text>ITP + H2O = IMP + diphosphate + H(+)</text>
        <dbReference type="Rhea" id="RHEA:29399"/>
        <dbReference type="ChEBI" id="CHEBI:15377"/>
        <dbReference type="ChEBI" id="CHEBI:15378"/>
        <dbReference type="ChEBI" id="CHEBI:33019"/>
        <dbReference type="ChEBI" id="CHEBI:58053"/>
        <dbReference type="ChEBI" id="CHEBI:61402"/>
        <dbReference type="EC" id="3.6.1.66"/>
    </reaction>
</comment>
<dbReference type="GO" id="GO:0017111">
    <property type="term" value="F:ribonucleoside triphosphate phosphatase activity"/>
    <property type="evidence" value="ECO:0007669"/>
    <property type="project" value="InterPro"/>
</dbReference>
<gene>
    <name evidence="12" type="ORF">Dacsa_3164</name>
</gene>
<feature type="active site" description="Proton acceptor" evidence="10">
    <location>
        <position position="67"/>
    </location>
</feature>
<dbReference type="GO" id="GO:0005829">
    <property type="term" value="C:cytosol"/>
    <property type="evidence" value="ECO:0007669"/>
    <property type="project" value="TreeGrafter"/>
</dbReference>
<dbReference type="GO" id="GO:0046872">
    <property type="term" value="F:metal ion binding"/>
    <property type="evidence" value="ECO:0007669"/>
    <property type="project" value="UniProtKB-KW"/>
</dbReference>
<dbReference type="HAMAP" id="MF_01405">
    <property type="entry name" value="Non_canon_purine_NTPase"/>
    <property type="match status" value="1"/>
</dbReference>
<evidence type="ECO:0000256" key="4">
    <source>
        <dbReference type="ARBA" id="ARBA00022741"/>
    </source>
</evidence>
<feature type="binding site" evidence="10">
    <location>
        <position position="67"/>
    </location>
    <ligand>
        <name>Mg(2+)</name>
        <dbReference type="ChEBI" id="CHEBI:18420"/>
    </ligand>
</feature>
<evidence type="ECO:0000256" key="10">
    <source>
        <dbReference type="HAMAP-Rule" id="MF_01405"/>
    </source>
</evidence>